<evidence type="ECO:0000256" key="2">
    <source>
        <dbReference type="SAM" id="Phobius"/>
    </source>
</evidence>
<dbReference type="AlphaFoldDB" id="A0A1W1BIH9"/>
<evidence type="ECO:0000313" key="3">
    <source>
        <dbReference type="EMBL" id="SFV53261.1"/>
    </source>
</evidence>
<protein>
    <submittedName>
        <fullName evidence="3">ORF 73 extensive acidic domains, potential leucine zipper immediate early protein homolog</fullName>
    </submittedName>
</protein>
<organism evidence="3">
    <name type="scientific">hydrothermal vent metagenome</name>
    <dbReference type="NCBI Taxonomy" id="652676"/>
    <lineage>
        <taxon>unclassified sequences</taxon>
        <taxon>metagenomes</taxon>
        <taxon>ecological metagenomes</taxon>
    </lineage>
</organism>
<keyword evidence="2" id="KW-0472">Membrane</keyword>
<feature type="compositionally biased region" description="Basic and acidic residues" evidence="1">
    <location>
        <begin position="23"/>
        <end position="35"/>
    </location>
</feature>
<reference evidence="3" key="1">
    <citation type="submission" date="2016-10" db="EMBL/GenBank/DDBJ databases">
        <authorList>
            <person name="de Groot N.N."/>
        </authorList>
    </citation>
    <scope>NUCLEOTIDE SEQUENCE</scope>
</reference>
<gene>
    <name evidence="3" type="ORF">MNB_SV-6-45</name>
</gene>
<evidence type="ECO:0000256" key="1">
    <source>
        <dbReference type="SAM" id="MobiDB-lite"/>
    </source>
</evidence>
<feature type="transmembrane region" description="Helical" evidence="2">
    <location>
        <begin position="202"/>
        <end position="226"/>
    </location>
</feature>
<feature type="transmembrane region" description="Helical" evidence="2">
    <location>
        <begin position="143"/>
        <end position="163"/>
    </location>
</feature>
<accession>A0A1W1BIH9</accession>
<feature type="region of interest" description="Disordered" evidence="1">
    <location>
        <begin position="1"/>
        <end position="54"/>
    </location>
</feature>
<proteinExistence type="predicted"/>
<keyword evidence="2" id="KW-0812">Transmembrane</keyword>
<feature type="compositionally biased region" description="Polar residues" evidence="1">
    <location>
        <begin position="41"/>
        <end position="50"/>
    </location>
</feature>
<sequence>MDNKKDEIVASQETIEAVESEDEGSKKALEEKLPTDDELPQESSLSTDTPKSSDELIDEARAIVEASDSEVRDCMQTLDADIKAFEDRKSQLLNGSAHTIEELLDEVGFEPEDIVDIGSDGVDFAKEERVKPMRVKSLSSGRFSSFILGLIVAFASAVGWIYVATEKLGLTLDVSKLPTPEVQNQIFSWIGGGMTGGEGNPMYGMGIVALTAIISLWVVYAIRVYLRSVKNQKIAEKINEDAKFYCTEKEECKKEMESVSRHIHEVIKIMDTYDILFEEQNAKIRRIIHLEGKLPFHEYHQKSKDEMNQAGILVESLSRLISTAMADEHGSLSTEAKDSLSEAMDTQKRYIDRFYQ</sequence>
<dbReference type="EMBL" id="FPHC01000028">
    <property type="protein sequence ID" value="SFV53261.1"/>
    <property type="molecule type" value="Genomic_DNA"/>
</dbReference>
<keyword evidence="2" id="KW-1133">Transmembrane helix</keyword>
<name>A0A1W1BIH9_9ZZZZ</name>